<dbReference type="InterPro" id="IPR035906">
    <property type="entry name" value="MetI-like_sf"/>
</dbReference>
<evidence type="ECO:0000313" key="13">
    <source>
        <dbReference type="Proteomes" id="UP000004978"/>
    </source>
</evidence>
<feature type="transmembrane region" description="Helical" evidence="10">
    <location>
        <begin position="380"/>
        <end position="410"/>
    </location>
</feature>
<feature type="transmembrane region" description="Helical" evidence="10">
    <location>
        <begin position="263"/>
        <end position="287"/>
    </location>
</feature>
<feature type="domain" description="ABC transmembrane type-1" evidence="11">
    <location>
        <begin position="217"/>
        <end position="403"/>
    </location>
</feature>
<keyword evidence="5" id="KW-0571">Peptide transport</keyword>
<sequence>MALSVNEFNQKYKLNQDLASKVKLAQSDTQKSSSIAGKPKKLAIEIVKRFFTNPAVIISVIVFFTIITMSLIIPATSSFSPNKEVSSLAYTSDLPPYNAPIAERIADPNGDFTATYNKITNFLQNYEHKDLVNNIKSFNLHRELLGNQYHYTYNAYDFFRLNHLITLLNQKEEAGVAITQSLVNELWASTDLNTLLGTTSVKYDVWTRTWYATWRAIKISLIIATIQAIIGISLGALLGFKAGSLLDTIVMRLIDIFESAPTLIWILIFVSVFGTSEITLIIVLSLVGWPGFVGTARVYVITVKNEEFINASKAVGASTTRQVFVHALPAVIGKLAYSFVRSIPGIILWISSLAFFGFFRETNDVNLGQLLISANAEYDANIWIVLLPALILLSISLSLSFIALGLHDALDPRVMAKRKRK</sequence>
<dbReference type="GO" id="GO:0015031">
    <property type="term" value="P:protein transport"/>
    <property type="evidence" value="ECO:0007669"/>
    <property type="project" value="UniProtKB-KW"/>
</dbReference>
<comment type="subcellular location">
    <subcellularLocation>
        <location evidence="1 10">Cell membrane</location>
        <topology evidence="1 10">Multi-pass membrane protein</topology>
    </subcellularLocation>
</comment>
<dbReference type="InterPro" id="IPR050366">
    <property type="entry name" value="BP-dependent_transpt_permease"/>
</dbReference>
<evidence type="ECO:0000256" key="8">
    <source>
        <dbReference type="ARBA" id="ARBA00023136"/>
    </source>
</evidence>
<comment type="similarity">
    <text evidence="9">Belongs to the binding-protein-dependent transport system permease family. OppBC subfamily.</text>
</comment>
<dbReference type="RefSeq" id="WP_006608690.1">
    <property type="nucleotide sequence ID" value="NZ_AFXA01000011.1"/>
</dbReference>
<dbReference type="PANTHER" id="PTHR43386:SF24">
    <property type="entry name" value="OLIGOPEPTIDE TRANSPORT SYSTEM PERMEASE PROTEIN AMID"/>
    <property type="match status" value="1"/>
</dbReference>
<dbReference type="InterPro" id="IPR000515">
    <property type="entry name" value="MetI-like"/>
</dbReference>
<feature type="transmembrane region" description="Helical" evidence="10">
    <location>
        <begin position="55"/>
        <end position="73"/>
    </location>
</feature>
<dbReference type="eggNOG" id="COG1173">
    <property type="taxonomic scope" value="Bacteria"/>
</dbReference>
<protein>
    <submittedName>
        <fullName evidence="12">Peptide/nickel transport system permease protein</fullName>
    </submittedName>
</protein>
<reference evidence="12 13" key="1">
    <citation type="journal article" date="2013" name="Genome Announc.">
        <title>Genome Sequence of Mycoplasma columbinum Strain SF7.</title>
        <authorList>
            <person name="Guo Z."/>
            <person name="Xu X."/>
            <person name="Zheng Q."/>
            <person name="Li T."/>
            <person name="Kuang S."/>
            <person name="Zhang Z."/>
            <person name="Chen Y."/>
            <person name="Lu X."/>
            <person name="Zhou R."/>
            <person name="Bi D."/>
            <person name="Jin H."/>
        </authorList>
    </citation>
    <scope>NUCLEOTIDE SEQUENCE [LARGE SCALE GENOMIC DNA]</scope>
    <source>
        <strain evidence="12 13">SF7</strain>
    </source>
</reference>
<gene>
    <name evidence="12" type="ORF">MCSF7_01416</name>
</gene>
<evidence type="ECO:0000256" key="4">
    <source>
        <dbReference type="ARBA" id="ARBA00022692"/>
    </source>
</evidence>
<name>F9UK72_9BACT</name>
<dbReference type="PROSITE" id="PS50928">
    <property type="entry name" value="ABC_TM1"/>
    <property type="match status" value="1"/>
</dbReference>
<organism evidence="12 13">
    <name type="scientific">Mycoplasmopsis columbina SF7</name>
    <dbReference type="NCBI Taxonomy" id="1037410"/>
    <lineage>
        <taxon>Bacteria</taxon>
        <taxon>Bacillati</taxon>
        <taxon>Mycoplasmatota</taxon>
        <taxon>Mycoplasmoidales</taxon>
        <taxon>Metamycoplasmataceae</taxon>
        <taxon>Mycoplasmopsis</taxon>
    </lineage>
</organism>
<evidence type="ECO:0000256" key="10">
    <source>
        <dbReference type="RuleBase" id="RU363032"/>
    </source>
</evidence>
<accession>F9UK72</accession>
<dbReference type="GO" id="GO:0005886">
    <property type="term" value="C:plasma membrane"/>
    <property type="evidence" value="ECO:0007669"/>
    <property type="project" value="UniProtKB-SubCell"/>
</dbReference>
<feature type="transmembrane region" description="Helical" evidence="10">
    <location>
        <begin position="339"/>
        <end position="360"/>
    </location>
</feature>
<dbReference type="GO" id="GO:0015833">
    <property type="term" value="P:peptide transport"/>
    <property type="evidence" value="ECO:0007669"/>
    <property type="project" value="UniProtKB-KW"/>
</dbReference>
<evidence type="ECO:0000256" key="9">
    <source>
        <dbReference type="ARBA" id="ARBA00024202"/>
    </source>
</evidence>
<dbReference type="SUPFAM" id="SSF161098">
    <property type="entry name" value="MetI-like"/>
    <property type="match status" value="1"/>
</dbReference>
<keyword evidence="2 10" id="KW-0813">Transport</keyword>
<dbReference type="Proteomes" id="UP000004978">
    <property type="component" value="Unassembled WGS sequence"/>
</dbReference>
<comment type="caution">
    <text evidence="12">The sequence shown here is derived from an EMBL/GenBank/DDBJ whole genome shotgun (WGS) entry which is preliminary data.</text>
</comment>
<dbReference type="Gene3D" id="1.10.3720.10">
    <property type="entry name" value="MetI-like"/>
    <property type="match status" value="1"/>
</dbReference>
<evidence type="ECO:0000259" key="11">
    <source>
        <dbReference type="PROSITE" id="PS50928"/>
    </source>
</evidence>
<keyword evidence="7 10" id="KW-1133">Transmembrane helix</keyword>
<keyword evidence="13" id="KW-1185">Reference proteome</keyword>
<evidence type="ECO:0000256" key="2">
    <source>
        <dbReference type="ARBA" id="ARBA00022448"/>
    </source>
</evidence>
<dbReference type="EMBL" id="AFXA01000011">
    <property type="protein sequence ID" value="EGV00077.1"/>
    <property type="molecule type" value="Genomic_DNA"/>
</dbReference>
<evidence type="ECO:0000256" key="6">
    <source>
        <dbReference type="ARBA" id="ARBA00022927"/>
    </source>
</evidence>
<evidence type="ECO:0000256" key="5">
    <source>
        <dbReference type="ARBA" id="ARBA00022856"/>
    </source>
</evidence>
<dbReference type="PANTHER" id="PTHR43386">
    <property type="entry name" value="OLIGOPEPTIDE TRANSPORT SYSTEM PERMEASE PROTEIN APPC"/>
    <property type="match status" value="1"/>
</dbReference>
<keyword evidence="4 10" id="KW-0812">Transmembrane</keyword>
<keyword evidence="3" id="KW-1003">Cell membrane</keyword>
<keyword evidence="8 10" id="KW-0472">Membrane</keyword>
<evidence type="ECO:0000256" key="7">
    <source>
        <dbReference type="ARBA" id="ARBA00022989"/>
    </source>
</evidence>
<dbReference type="STRING" id="1037410.MCSF7_01416"/>
<evidence type="ECO:0000313" key="12">
    <source>
        <dbReference type="EMBL" id="EGV00077.1"/>
    </source>
</evidence>
<dbReference type="GO" id="GO:0055085">
    <property type="term" value="P:transmembrane transport"/>
    <property type="evidence" value="ECO:0007669"/>
    <property type="project" value="InterPro"/>
</dbReference>
<evidence type="ECO:0000256" key="1">
    <source>
        <dbReference type="ARBA" id="ARBA00004651"/>
    </source>
</evidence>
<evidence type="ECO:0000256" key="3">
    <source>
        <dbReference type="ARBA" id="ARBA00022475"/>
    </source>
</evidence>
<dbReference type="CDD" id="cd06261">
    <property type="entry name" value="TM_PBP2"/>
    <property type="match status" value="1"/>
</dbReference>
<proteinExistence type="inferred from homology"/>
<keyword evidence="6" id="KW-0653">Protein transport</keyword>
<feature type="transmembrane region" description="Helical" evidence="10">
    <location>
        <begin position="221"/>
        <end position="243"/>
    </location>
</feature>
<dbReference type="AlphaFoldDB" id="F9UK72"/>
<dbReference type="Pfam" id="PF00528">
    <property type="entry name" value="BPD_transp_1"/>
    <property type="match status" value="1"/>
</dbReference>